<accession>M1E0S8</accession>
<dbReference type="Gramene" id="PGSC0003DMT400097511">
    <property type="protein sequence ID" value="PGSC0003DMT400097511"/>
    <property type="gene ID" value="PGSC0003DMG400047082"/>
</dbReference>
<dbReference type="Proteomes" id="UP000011115">
    <property type="component" value="Unassembled WGS sequence"/>
</dbReference>
<organism evidence="2 3">
    <name type="scientific">Solanum tuberosum</name>
    <name type="common">Potato</name>
    <dbReference type="NCBI Taxonomy" id="4113"/>
    <lineage>
        <taxon>Eukaryota</taxon>
        <taxon>Viridiplantae</taxon>
        <taxon>Streptophyta</taxon>
        <taxon>Embryophyta</taxon>
        <taxon>Tracheophyta</taxon>
        <taxon>Spermatophyta</taxon>
        <taxon>Magnoliopsida</taxon>
        <taxon>eudicotyledons</taxon>
        <taxon>Gunneridae</taxon>
        <taxon>Pentapetalae</taxon>
        <taxon>asterids</taxon>
        <taxon>lamiids</taxon>
        <taxon>Solanales</taxon>
        <taxon>Solanaceae</taxon>
        <taxon>Solanoideae</taxon>
        <taxon>Solaneae</taxon>
        <taxon>Solanum</taxon>
    </lineage>
</organism>
<feature type="compositionally biased region" description="Low complexity" evidence="1">
    <location>
        <begin position="106"/>
        <end position="120"/>
    </location>
</feature>
<evidence type="ECO:0000256" key="1">
    <source>
        <dbReference type="SAM" id="MobiDB-lite"/>
    </source>
</evidence>
<dbReference type="HOGENOM" id="CLU_1646665_0_0_1"/>
<dbReference type="OMA" id="HMQANIS"/>
<reference evidence="2" key="2">
    <citation type="submission" date="2015-06" db="UniProtKB">
        <authorList>
            <consortium name="EnsemblPlants"/>
        </authorList>
    </citation>
    <scope>IDENTIFICATION</scope>
    <source>
        <strain evidence="2">DM1-3 516 R44</strain>
    </source>
</reference>
<feature type="region of interest" description="Disordered" evidence="1">
    <location>
        <begin position="103"/>
        <end position="161"/>
    </location>
</feature>
<evidence type="ECO:0000313" key="3">
    <source>
        <dbReference type="Proteomes" id="UP000011115"/>
    </source>
</evidence>
<keyword evidence="3" id="KW-1185">Reference proteome</keyword>
<dbReference type="EnsemblPlants" id="PGSC0003DMT400097511">
    <property type="protein sequence ID" value="PGSC0003DMT400097511"/>
    <property type="gene ID" value="PGSC0003DMG400047082"/>
</dbReference>
<feature type="compositionally biased region" description="Polar residues" evidence="1">
    <location>
        <begin position="136"/>
        <end position="161"/>
    </location>
</feature>
<dbReference type="STRING" id="4113.M1E0S8"/>
<protein>
    <submittedName>
        <fullName evidence="2">Uncharacterized protein</fullName>
    </submittedName>
</protein>
<dbReference type="InParanoid" id="M1E0S8"/>
<sequence>MKPLKIENEVVSNMKSTIRYTFVAPGAIGKGRGRGLKSLGEKGTTPSKSLLPQSSDLVKKYIKEIETRNGLKQKSGSLSSSVGISEYDVGSFNKSVVCANQHMHTPSKSTKSGSTFSSSQKMRKVTKNVLEKEDMQTNVSLPPSSDQVMKHAQTTENGMIS</sequence>
<dbReference type="PaxDb" id="4113-PGSC0003DMT400097511"/>
<proteinExistence type="predicted"/>
<name>M1E0S8_SOLTU</name>
<dbReference type="AlphaFoldDB" id="M1E0S8"/>
<reference evidence="3" key="1">
    <citation type="journal article" date="2011" name="Nature">
        <title>Genome sequence and analysis of the tuber crop potato.</title>
        <authorList>
            <consortium name="The Potato Genome Sequencing Consortium"/>
        </authorList>
    </citation>
    <scope>NUCLEOTIDE SEQUENCE [LARGE SCALE GENOMIC DNA]</scope>
    <source>
        <strain evidence="3">cv. DM1-3 516 R44</strain>
    </source>
</reference>
<evidence type="ECO:0000313" key="2">
    <source>
        <dbReference type="EnsemblPlants" id="PGSC0003DMT400097511"/>
    </source>
</evidence>